<dbReference type="GO" id="GO:0016651">
    <property type="term" value="F:oxidoreductase activity, acting on NAD(P)H"/>
    <property type="evidence" value="ECO:0007669"/>
    <property type="project" value="InterPro"/>
</dbReference>
<dbReference type="Pfam" id="PF00420">
    <property type="entry name" value="Oxidored_q2"/>
    <property type="match status" value="1"/>
</dbReference>
<dbReference type="GO" id="GO:0042773">
    <property type="term" value="P:ATP synthesis coupled electron transport"/>
    <property type="evidence" value="ECO:0007669"/>
    <property type="project" value="InterPro"/>
</dbReference>
<dbReference type="GO" id="GO:0030964">
    <property type="term" value="C:NADH dehydrogenase complex"/>
    <property type="evidence" value="ECO:0007669"/>
    <property type="project" value="TreeGrafter"/>
</dbReference>
<keyword evidence="6 9" id="KW-1133">Transmembrane helix</keyword>
<evidence type="ECO:0000256" key="3">
    <source>
        <dbReference type="ARBA" id="ARBA00022448"/>
    </source>
</evidence>
<keyword evidence="7" id="KW-0520">NAD</keyword>
<dbReference type="HAMAP" id="MF_01456">
    <property type="entry name" value="NDH1_NuoK"/>
    <property type="match status" value="1"/>
</dbReference>
<feature type="transmembrane region" description="Helical" evidence="9">
    <location>
        <begin position="31"/>
        <end position="54"/>
    </location>
</feature>
<reference evidence="10" key="1">
    <citation type="journal article" date="2015" name="Nature">
        <title>Complex archaea that bridge the gap between prokaryotes and eukaryotes.</title>
        <authorList>
            <person name="Spang A."/>
            <person name="Saw J.H."/>
            <person name="Jorgensen S.L."/>
            <person name="Zaremba-Niedzwiedzka K."/>
            <person name="Martijn J."/>
            <person name="Lind A.E."/>
            <person name="van Eijk R."/>
            <person name="Schleper C."/>
            <person name="Guy L."/>
            <person name="Ettema T.J."/>
        </authorList>
    </citation>
    <scope>NUCLEOTIDE SEQUENCE</scope>
</reference>
<proteinExistence type="inferred from homology"/>
<evidence type="ECO:0000256" key="8">
    <source>
        <dbReference type="ARBA" id="ARBA00023136"/>
    </source>
</evidence>
<sequence>MIPANYFLILSVVLFVLGAIAFFIKRDLITMFMSVEIMLNAANLAFITFARSASSPDGQIIVFFIITVAAAEAAVGLAIILLIFRQKKTIKSEDMKLMKG</sequence>
<dbReference type="EMBL" id="LAZR01003537">
    <property type="protein sequence ID" value="KKN17287.1"/>
    <property type="molecule type" value="Genomic_DNA"/>
</dbReference>
<accession>A0A0F9NYX1</accession>
<dbReference type="PANTHER" id="PTHR11434:SF21">
    <property type="entry name" value="NADH DEHYDROGENASE SUBUNIT 4L-RELATED"/>
    <property type="match status" value="1"/>
</dbReference>
<protein>
    <submittedName>
        <fullName evidence="10">Uncharacterized protein</fullName>
    </submittedName>
</protein>
<dbReference type="NCBIfam" id="NF004320">
    <property type="entry name" value="PRK05715.1-2"/>
    <property type="match status" value="1"/>
</dbReference>
<evidence type="ECO:0000256" key="1">
    <source>
        <dbReference type="ARBA" id="ARBA00004141"/>
    </source>
</evidence>
<dbReference type="InterPro" id="IPR039428">
    <property type="entry name" value="NUOK/Mnh_C1-like"/>
</dbReference>
<dbReference type="PANTHER" id="PTHR11434">
    <property type="entry name" value="NADH-UBIQUINONE OXIDOREDUCTASE SUBUNIT ND4L"/>
    <property type="match status" value="1"/>
</dbReference>
<evidence type="ECO:0000256" key="7">
    <source>
        <dbReference type="ARBA" id="ARBA00023027"/>
    </source>
</evidence>
<evidence type="ECO:0000256" key="5">
    <source>
        <dbReference type="ARBA" id="ARBA00022967"/>
    </source>
</evidence>
<organism evidence="10">
    <name type="scientific">marine sediment metagenome</name>
    <dbReference type="NCBI Taxonomy" id="412755"/>
    <lineage>
        <taxon>unclassified sequences</taxon>
        <taxon>metagenomes</taxon>
        <taxon>ecological metagenomes</taxon>
    </lineage>
</organism>
<dbReference type="AlphaFoldDB" id="A0A0F9NYX1"/>
<dbReference type="FunFam" id="1.10.287.3510:FF:000001">
    <property type="entry name" value="NADH-quinone oxidoreductase subunit K"/>
    <property type="match status" value="1"/>
</dbReference>
<gene>
    <name evidence="10" type="ORF">LCGC14_0967350</name>
</gene>
<evidence type="ECO:0000256" key="2">
    <source>
        <dbReference type="ARBA" id="ARBA00010519"/>
    </source>
</evidence>
<dbReference type="InterPro" id="IPR001133">
    <property type="entry name" value="NADH_UbQ_OxRdtase_chain4L/K"/>
</dbReference>
<evidence type="ECO:0000313" key="10">
    <source>
        <dbReference type="EMBL" id="KKN17287.1"/>
    </source>
</evidence>
<comment type="caution">
    <text evidence="10">The sequence shown here is derived from an EMBL/GenBank/DDBJ whole genome shotgun (WGS) entry which is preliminary data.</text>
</comment>
<name>A0A0F9NYX1_9ZZZZ</name>
<dbReference type="Gene3D" id="1.10.287.3510">
    <property type="match status" value="1"/>
</dbReference>
<comment type="subcellular location">
    <subcellularLocation>
        <location evidence="1">Membrane</location>
        <topology evidence="1">Multi-pass membrane protein</topology>
    </subcellularLocation>
</comment>
<evidence type="ECO:0000256" key="9">
    <source>
        <dbReference type="SAM" id="Phobius"/>
    </source>
</evidence>
<keyword evidence="4 9" id="KW-0812">Transmembrane</keyword>
<evidence type="ECO:0000256" key="4">
    <source>
        <dbReference type="ARBA" id="ARBA00022692"/>
    </source>
</evidence>
<keyword evidence="5" id="KW-1278">Translocase</keyword>
<feature type="transmembrane region" description="Helical" evidence="9">
    <location>
        <begin position="6"/>
        <end position="24"/>
    </location>
</feature>
<comment type="similarity">
    <text evidence="2">Belongs to the complex I subunit 4L family.</text>
</comment>
<keyword evidence="3" id="KW-0813">Transport</keyword>
<evidence type="ECO:0000256" key="6">
    <source>
        <dbReference type="ARBA" id="ARBA00022989"/>
    </source>
</evidence>
<feature type="transmembrane region" description="Helical" evidence="9">
    <location>
        <begin position="60"/>
        <end position="84"/>
    </location>
</feature>
<keyword evidence="8 9" id="KW-0472">Membrane</keyword>
<dbReference type="NCBIfam" id="NF004321">
    <property type="entry name" value="PRK05715.1-3"/>
    <property type="match status" value="1"/>
</dbReference>